<sequence length="86" mass="9362">MVEKYSDETLAYTLALDVCDRWKVANGYKTLSADDLSAVKAWVSTSRGLISKSPYLQELAVKGIDGLMARQHQIKSEGGALKLVSA</sequence>
<evidence type="ECO:0000313" key="2">
    <source>
        <dbReference type="Proteomes" id="UP000295367"/>
    </source>
</evidence>
<organism evidence="1 2">
    <name type="scientific">Sulfurirhabdus autotrophica</name>
    <dbReference type="NCBI Taxonomy" id="1706046"/>
    <lineage>
        <taxon>Bacteria</taxon>
        <taxon>Pseudomonadati</taxon>
        <taxon>Pseudomonadota</taxon>
        <taxon>Betaproteobacteria</taxon>
        <taxon>Nitrosomonadales</taxon>
        <taxon>Sulfuricellaceae</taxon>
        <taxon>Sulfurirhabdus</taxon>
    </lineage>
</organism>
<accession>A0A4R3Y9H1</accession>
<dbReference type="OrthoDB" id="9980325at2"/>
<proteinExistence type="predicted"/>
<evidence type="ECO:0000313" key="1">
    <source>
        <dbReference type="EMBL" id="TCV89015.1"/>
    </source>
</evidence>
<dbReference type="EMBL" id="SMCO01000003">
    <property type="protein sequence ID" value="TCV89015.1"/>
    <property type="molecule type" value="Genomic_DNA"/>
</dbReference>
<gene>
    <name evidence="1" type="ORF">EDC63_10387</name>
</gene>
<dbReference type="Proteomes" id="UP000295367">
    <property type="component" value="Unassembled WGS sequence"/>
</dbReference>
<keyword evidence="2" id="KW-1185">Reference proteome</keyword>
<dbReference type="RefSeq" id="WP_124945953.1">
    <property type="nucleotide sequence ID" value="NZ_BHVT01000020.1"/>
</dbReference>
<protein>
    <submittedName>
        <fullName evidence="1">Uncharacterized protein</fullName>
    </submittedName>
</protein>
<name>A0A4R3Y9H1_9PROT</name>
<dbReference type="AlphaFoldDB" id="A0A4R3Y9H1"/>
<reference evidence="1 2" key="1">
    <citation type="submission" date="2019-03" db="EMBL/GenBank/DDBJ databases">
        <title>Genomic Encyclopedia of Type Strains, Phase IV (KMG-IV): sequencing the most valuable type-strain genomes for metagenomic binning, comparative biology and taxonomic classification.</title>
        <authorList>
            <person name="Goeker M."/>
        </authorList>
    </citation>
    <scope>NUCLEOTIDE SEQUENCE [LARGE SCALE GENOMIC DNA]</scope>
    <source>
        <strain evidence="1 2">DSM 100309</strain>
    </source>
</reference>
<comment type="caution">
    <text evidence="1">The sequence shown here is derived from an EMBL/GenBank/DDBJ whole genome shotgun (WGS) entry which is preliminary data.</text>
</comment>